<comment type="subcellular location">
    <subcellularLocation>
        <location evidence="1">Nucleus</location>
    </subcellularLocation>
</comment>
<dbReference type="Proteomes" id="UP001187315">
    <property type="component" value="Unassembled WGS sequence"/>
</dbReference>
<evidence type="ECO:0000256" key="4">
    <source>
        <dbReference type="ARBA" id="ARBA00023242"/>
    </source>
</evidence>
<dbReference type="Pfam" id="PF00447">
    <property type="entry name" value="HSF_DNA-bind"/>
    <property type="match status" value="1"/>
</dbReference>
<sequence length="336" mass="37133">MSGNVDSTEGAEISAGTEVRINRRNFPSNLWHLVNDPQICSICWDDSGEGILICPEAFKTEVLSTAKNQINNYFKTTNFISFVRQLNLYGFRKVCPDYEISLKQVSQIQHFFNPYFKRANPELLVKLMRLTPANKAKLASGQQVSKQSRPFRPMLNSPEDSAVVGTDLSEHQGTPDHMYSQQVKGSDTTPQTSQAFVAGHGDSSSEFCHFQMDFPCVVPSSPMQKVSHFAVPDGNSGAHSSPCSFSAPVNHCGIPDFLDSNMPCSQQEVSPAHCGVYTDCSFSHLQYTGQDPNWQPADAPDPRKSHVNKGTVFKAEDEKLLLSSICPPMTCHCEDS</sequence>
<dbReference type="Gene3D" id="1.10.10.10">
    <property type="entry name" value="Winged helix-like DNA-binding domain superfamily/Winged helix DNA-binding domain"/>
    <property type="match status" value="1"/>
</dbReference>
<dbReference type="SMART" id="SM00415">
    <property type="entry name" value="HSF"/>
    <property type="match status" value="1"/>
</dbReference>
<evidence type="ECO:0000256" key="2">
    <source>
        <dbReference type="ARBA" id="ARBA00006403"/>
    </source>
</evidence>
<dbReference type="EMBL" id="JAVHJS010000025">
    <property type="protein sequence ID" value="KAK2816307.1"/>
    <property type="molecule type" value="Genomic_DNA"/>
</dbReference>
<dbReference type="InterPro" id="IPR036388">
    <property type="entry name" value="WH-like_DNA-bd_sf"/>
</dbReference>
<dbReference type="InterPro" id="IPR036390">
    <property type="entry name" value="WH_DNA-bd_sf"/>
</dbReference>
<feature type="region of interest" description="Disordered" evidence="6">
    <location>
        <begin position="138"/>
        <end position="191"/>
    </location>
</feature>
<name>A0AA88IKV8_TACVA</name>
<gene>
    <name evidence="8" type="ORF">Q7C36_022578</name>
</gene>
<evidence type="ECO:0000256" key="1">
    <source>
        <dbReference type="ARBA" id="ARBA00004123"/>
    </source>
</evidence>
<feature type="domain" description="HSF-type DNA-binding" evidence="7">
    <location>
        <begin position="22"/>
        <end position="130"/>
    </location>
</feature>
<evidence type="ECO:0000256" key="3">
    <source>
        <dbReference type="ARBA" id="ARBA00023125"/>
    </source>
</evidence>
<evidence type="ECO:0000256" key="5">
    <source>
        <dbReference type="RuleBase" id="RU004020"/>
    </source>
</evidence>
<reference evidence="8" key="1">
    <citation type="submission" date="2023-08" db="EMBL/GenBank/DDBJ databases">
        <title>Pelteobagrus vachellii genome.</title>
        <authorList>
            <person name="Liu H."/>
        </authorList>
    </citation>
    <scope>NUCLEOTIDE SEQUENCE</scope>
    <source>
        <strain evidence="8">PRFRI_2022a</strain>
        <tissue evidence="8">Muscle</tissue>
    </source>
</reference>
<dbReference type="GO" id="GO:0005634">
    <property type="term" value="C:nucleus"/>
    <property type="evidence" value="ECO:0007669"/>
    <property type="project" value="UniProtKB-SubCell"/>
</dbReference>
<protein>
    <recommendedName>
        <fullName evidence="7">HSF-type DNA-binding domain-containing protein</fullName>
    </recommendedName>
</protein>
<dbReference type="GO" id="GO:0003700">
    <property type="term" value="F:DNA-binding transcription factor activity"/>
    <property type="evidence" value="ECO:0007669"/>
    <property type="project" value="InterPro"/>
</dbReference>
<evidence type="ECO:0000256" key="6">
    <source>
        <dbReference type="SAM" id="MobiDB-lite"/>
    </source>
</evidence>
<dbReference type="GO" id="GO:0043565">
    <property type="term" value="F:sequence-specific DNA binding"/>
    <property type="evidence" value="ECO:0007669"/>
    <property type="project" value="InterPro"/>
</dbReference>
<evidence type="ECO:0000313" key="8">
    <source>
        <dbReference type="EMBL" id="KAK2816307.1"/>
    </source>
</evidence>
<keyword evidence="9" id="KW-1185">Reference proteome</keyword>
<proteinExistence type="inferred from homology"/>
<evidence type="ECO:0000313" key="9">
    <source>
        <dbReference type="Proteomes" id="UP001187315"/>
    </source>
</evidence>
<organism evidence="8 9">
    <name type="scientific">Tachysurus vachellii</name>
    <name type="common">Darkbarbel catfish</name>
    <name type="synonym">Pelteobagrus vachellii</name>
    <dbReference type="NCBI Taxonomy" id="175792"/>
    <lineage>
        <taxon>Eukaryota</taxon>
        <taxon>Metazoa</taxon>
        <taxon>Chordata</taxon>
        <taxon>Craniata</taxon>
        <taxon>Vertebrata</taxon>
        <taxon>Euteleostomi</taxon>
        <taxon>Actinopterygii</taxon>
        <taxon>Neopterygii</taxon>
        <taxon>Teleostei</taxon>
        <taxon>Ostariophysi</taxon>
        <taxon>Siluriformes</taxon>
        <taxon>Bagridae</taxon>
        <taxon>Tachysurus</taxon>
    </lineage>
</organism>
<dbReference type="AlphaFoldDB" id="A0AA88IKV8"/>
<dbReference type="PANTHER" id="PTHR10015">
    <property type="entry name" value="HEAT SHOCK TRANSCRIPTION FACTOR"/>
    <property type="match status" value="1"/>
</dbReference>
<dbReference type="SUPFAM" id="SSF46785">
    <property type="entry name" value="Winged helix' DNA-binding domain"/>
    <property type="match status" value="1"/>
</dbReference>
<evidence type="ECO:0000259" key="7">
    <source>
        <dbReference type="SMART" id="SM00415"/>
    </source>
</evidence>
<comment type="similarity">
    <text evidence="2 5">Belongs to the HSF family.</text>
</comment>
<keyword evidence="4" id="KW-0539">Nucleus</keyword>
<keyword evidence="3" id="KW-0238">DNA-binding</keyword>
<accession>A0AA88IKV8</accession>
<dbReference type="InterPro" id="IPR000232">
    <property type="entry name" value="HSF_DNA-bd"/>
</dbReference>
<feature type="compositionally biased region" description="Polar residues" evidence="6">
    <location>
        <begin position="179"/>
        <end position="191"/>
    </location>
</feature>
<comment type="caution">
    <text evidence="8">The sequence shown here is derived from an EMBL/GenBank/DDBJ whole genome shotgun (WGS) entry which is preliminary data.</text>
</comment>
<dbReference type="PANTHER" id="PTHR10015:SF465">
    <property type="entry name" value="HSF-TYPE DNA-BINDING DOMAIN-CONTAINING PROTEIN"/>
    <property type="match status" value="1"/>
</dbReference>